<dbReference type="Pfam" id="PF06319">
    <property type="entry name" value="MmcB-like"/>
    <property type="match status" value="1"/>
</dbReference>
<dbReference type="EMBL" id="LAZR01012097">
    <property type="protein sequence ID" value="KKM42278.1"/>
    <property type="molecule type" value="Genomic_DNA"/>
</dbReference>
<comment type="caution">
    <text evidence="1">The sequence shown here is derived from an EMBL/GenBank/DDBJ whole genome shotgun (WGS) entry which is preliminary data.</text>
</comment>
<dbReference type="InterPro" id="IPR009394">
    <property type="entry name" value="MmcB-like"/>
</dbReference>
<reference evidence="1" key="1">
    <citation type="journal article" date="2015" name="Nature">
        <title>Complex archaea that bridge the gap between prokaryotes and eukaryotes.</title>
        <authorList>
            <person name="Spang A."/>
            <person name="Saw J.H."/>
            <person name="Jorgensen S.L."/>
            <person name="Zaremba-Niedzwiedzka K."/>
            <person name="Martijn J."/>
            <person name="Lind A.E."/>
            <person name="van Eijk R."/>
            <person name="Schleper C."/>
            <person name="Guy L."/>
            <person name="Ettema T.J."/>
        </authorList>
    </citation>
    <scope>NUCLEOTIDE SEQUENCE</scope>
</reference>
<organism evidence="1">
    <name type="scientific">marine sediment metagenome</name>
    <dbReference type="NCBI Taxonomy" id="412755"/>
    <lineage>
        <taxon>unclassified sequences</taxon>
        <taxon>metagenomes</taxon>
        <taxon>ecological metagenomes</taxon>
    </lineage>
</organism>
<name>A0A0F9ILV2_9ZZZZ</name>
<accession>A0A0F9ILV2</accession>
<dbReference type="AlphaFoldDB" id="A0A0F9ILV2"/>
<sequence length="167" mass="18990">MTHDEVVSAAARWLSKPLQRAVMRECGLPTFDRCDLVAFDVHSSDVRIVEVKVSVADARHLSEQLERYRPYCDYLYVAVPEELVDSLPALPKRVGLIVAWQCGNSPTGRLVRRPRRVTMDDEYRQKMQRRTVTWLLAFYTKGMLASQKAWTEGEWTPGEAHGLIGGG</sequence>
<gene>
    <name evidence="1" type="ORF">LCGC14_1563200</name>
</gene>
<protein>
    <submittedName>
        <fullName evidence="1">Uncharacterized protein</fullName>
    </submittedName>
</protein>
<evidence type="ECO:0000313" key="1">
    <source>
        <dbReference type="EMBL" id="KKM42278.1"/>
    </source>
</evidence>
<proteinExistence type="predicted"/>